<dbReference type="AlphaFoldDB" id="A0A9Q0MQW2"/>
<proteinExistence type="predicted"/>
<dbReference type="Proteomes" id="UP001151699">
    <property type="component" value="Chromosome C"/>
</dbReference>
<name>A0A9Q0MQW2_9DIPT</name>
<evidence type="ECO:0000313" key="1">
    <source>
        <dbReference type="EMBL" id="KAJ6635269.1"/>
    </source>
</evidence>
<protein>
    <submittedName>
        <fullName evidence="1">Uncharacterized protein</fullName>
    </submittedName>
</protein>
<dbReference type="EMBL" id="WJQU01000004">
    <property type="protein sequence ID" value="KAJ6635269.1"/>
    <property type="molecule type" value="Genomic_DNA"/>
</dbReference>
<organism evidence="1 2">
    <name type="scientific">Pseudolycoriella hygida</name>
    <dbReference type="NCBI Taxonomy" id="35572"/>
    <lineage>
        <taxon>Eukaryota</taxon>
        <taxon>Metazoa</taxon>
        <taxon>Ecdysozoa</taxon>
        <taxon>Arthropoda</taxon>
        <taxon>Hexapoda</taxon>
        <taxon>Insecta</taxon>
        <taxon>Pterygota</taxon>
        <taxon>Neoptera</taxon>
        <taxon>Endopterygota</taxon>
        <taxon>Diptera</taxon>
        <taxon>Nematocera</taxon>
        <taxon>Sciaroidea</taxon>
        <taxon>Sciaridae</taxon>
        <taxon>Pseudolycoriella</taxon>
    </lineage>
</organism>
<evidence type="ECO:0000313" key="2">
    <source>
        <dbReference type="Proteomes" id="UP001151699"/>
    </source>
</evidence>
<reference evidence="1" key="1">
    <citation type="submission" date="2022-07" db="EMBL/GenBank/DDBJ databases">
        <authorList>
            <person name="Trinca V."/>
            <person name="Uliana J.V.C."/>
            <person name="Torres T.T."/>
            <person name="Ward R.J."/>
            <person name="Monesi N."/>
        </authorList>
    </citation>
    <scope>NUCLEOTIDE SEQUENCE</scope>
    <source>
        <strain evidence="1">HSMRA1968</strain>
        <tissue evidence="1">Whole embryos</tissue>
    </source>
</reference>
<accession>A0A9Q0MQW2</accession>
<keyword evidence="2" id="KW-1185">Reference proteome</keyword>
<comment type="caution">
    <text evidence="1">The sequence shown here is derived from an EMBL/GenBank/DDBJ whole genome shotgun (WGS) entry which is preliminary data.</text>
</comment>
<dbReference type="OrthoDB" id="8174264at2759"/>
<gene>
    <name evidence="1" type="ORF">Bhyg_13854</name>
</gene>
<sequence length="156" mass="18148">MDPIFELPVQLVGFPVIILAVRLSNFVKKLSYSLNPQTYQTRTRRSSQWIVDSDFLNISKEAIDVSLAEKQILTELGPKACVMEEPCRFHAGRQRQNGEQPDWNNILRNYKTQSSGMKQWYLLSVFLGDVIRDVPLCKKLSKRLRCDRNDKVFVRD</sequence>